<dbReference type="Proteomes" id="UP001632038">
    <property type="component" value="Unassembled WGS sequence"/>
</dbReference>
<dbReference type="Pfam" id="PF14365">
    <property type="entry name" value="Neprosin_AP"/>
    <property type="match status" value="1"/>
</dbReference>
<dbReference type="PROSITE" id="PS52045">
    <property type="entry name" value="NEPROSIN_PEP_CD"/>
    <property type="match status" value="1"/>
</dbReference>
<organism evidence="3 4">
    <name type="scientific">Castilleja foliolosa</name>
    <dbReference type="NCBI Taxonomy" id="1961234"/>
    <lineage>
        <taxon>Eukaryota</taxon>
        <taxon>Viridiplantae</taxon>
        <taxon>Streptophyta</taxon>
        <taxon>Embryophyta</taxon>
        <taxon>Tracheophyta</taxon>
        <taxon>Spermatophyta</taxon>
        <taxon>Magnoliopsida</taxon>
        <taxon>eudicotyledons</taxon>
        <taxon>Gunneridae</taxon>
        <taxon>Pentapetalae</taxon>
        <taxon>asterids</taxon>
        <taxon>lamiids</taxon>
        <taxon>Lamiales</taxon>
        <taxon>Orobanchaceae</taxon>
        <taxon>Pedicularideae</taxon>
        <taxon>Castillejinae</taxon>
        <taxon>Castilleja</taxon>
    </lineage>
</organism>
<feature type="domain" description="Neprosin PEP catalytic" evidence="2">
    <location>
        <begin position="163"/>
        <end position="253"/>
    </location>
</feature>
<keyword evidence="4" id="KW-1185">Reference proteome</keyword>
<gene>
    <name evidence="3" type="ORF">CASFOL_009461</name>
</gene>
<proteinExistence type="predicted"/>
<feature type="chain" id="PRO_5044819614" description="Neprosin PEP catalytic domain-containing protein" evidence="1">
    <location>
        <begin position="31"/>
        <end position="253"/>
    </location>
</feature>
<keyword evidence="1" id="KW-0732">Signal</keyword>
<evidence type="ECO:0000313" key="3">
    <source>
        <dbReference type="EMBL" id="KAL3646917.1"/>
    </source>
</evidence>
<comment type="caution">
    <text evidence="3">The sequence shown here is derived from an EMBL/GenBank/DDBJ whole genome shotgun (WGS) entry which is preliminary data.</text>
</comment>
<sequence length="253" mass="28478">MISICCKISTTVFAFVAFIIFTSSVNSVQSVNVKNTNQSSDQLRVESEKLKHIKDYLWKIYKPAVKTIQSPDGDLIDCVLSHQQPAFDHPLLKRQWPLTAPSGIPNGPTSHNNTINENFQVWRMSGESCPEDTVPIRRITEEDVLRASSVRTFGRKPHHVRKESIGDNHEHAIVYVKGSYNGASAVMDVWAPTVETSSEFSLSQVWVMAGSLRKGDLNTIEAGWQVYPDIYGDNAPRLFIYWTVSLIHFLDKG</sequence>
<protein>
    <recommendedName>
        <fullName evidence="2">Neprosin PEP catalytic domain-containing protein</fullName>
    </recommendedName>
</protein>
<dbReference type="PANTHER" id="PTHR31589:SF110">
    <property type="entry name" value="PROTEIN, PUTATIVE (DUF239)-RELATED"/>
    <property type="match status" value="1"/>
</dbReference>
<feature type="signal peptide" evidence="1">
    <location>
        <begin position="1"/>
        <end position="30"/>
    </location>
</feature>
<dbReference type="InterPro" id="IPR004314">
    <property type="entry name" value="Neprosin"/>
</dbReference>
<dbReference type="Pfam" id="PF03080">
    <property type="entry name" value="Neprosin"/>
    <property type="match status" value="1"/>
</dbReference>
<reference evidence="4" key="1">
    <citation type="journal article" date="2024" name="IScience">
        <title>Strigolactones Initiate the Formation of Haustorium-like Structures in Castilleja.</title>
        <authorList>
            <person name="Buerger M."/>
            <person name="Peterson D."/>
            <person name="Chory J."/>
        </authorList>
    </citation>
    <scope>NUCLEOTIDE SEQUENCE [LARGE SCALE GENOMIC DNA]</scope>
</reference>
<dbReference type="InterPro" id="IPR025521">
    <property type="entry name" value="Neprosin_propep"/>
</dbReference>
<dbReference type="AlphaFoldDB" id="A0ABD3DXZ6"/>
<dbReference type="InterPro" id="IPR053168">
    <property type="entry name" value="Glutamic_endopeptidase"/>
</dbReference>
<name>A0ABD3DXZ6_9LAMI</name>
<accession>A0ABD3DXZ6</accession>
<evidence type="ECO:0000256" key="1">
    <source>
        <dbReference type="SAM" id="SignalP"/>
    </source>
</evidence>
<evidence type="ECO:0000313" key="4">
    <source>
        <dbReference type="Proteomes" id="UP001632038"/>
    </source>
</evidence>
<dbReference type="Gene3D" id="3.90.1320.10">
    <property type="entry name" value="Outer-capsid protein sigma 3, large lobe"/>
    <property type="match status" value="1"/>
</dbReference>
<dbReference type="EMBL" id="JAVIJP010000011">
    <property type="protein sequence ID" value="KAL3646917.1"/>
    <property type="molecule type" value="Genomic_DNA"/>
</dbReference>
<dbReference type="PANTHER" id="PTHR31589">
    <property type="entry name" value="PROTEIN, PUTATIVE (DUF239)-RELATED-RELATED"/>
    <property type="match status" value="1"/>
</dbReference>
<evidence type="ECO:0000259" key="2">
    <source>
        <dbReference type="PROSITE" id="PS52045"/>
    </source>
</evidence>